<dbReference type="SUPFAM" id="SSF81901">
    <property type="entry name" value="HCP-like"/>
    <property type="match status" value="1"/>
</dbReference>
<sequence length="992" mass="110780">MSHSTVTPETPSTVNGHANSHHSVDMNDMDKDIEIKAQAMLQNPNDLYSLGFLAESYYRRFRQRRVPSDLDRCIEYFTFAIPHAPTGNPDLYGILNSLGICHHQRFHLLGELEDLDKEIAWRTQAILLDGTDPALNIGLGRAYQTRFQRLGDPGDLEKCLEYDSQAILLTDNDDPNLPARLDSLSNAHLLRFQLLDDPSELDKGVECQTRAASLTPPGHRYFAGRLNNLSSSFNMRYNRYGDANDLIKSIEYSVHALSLTTDSSLQFTVLTNLSILKLLRFQLFKRLEDIEKGIEYSACALSLTTTGDHPDETLRLKHLGELYYARFATLSDPSDLDMAIESVSRATSLLSNEDKDLGDLLDHLGGYVHARWYLLQNLEDLENGIKYKTRAVALTPEDHLSRSRRFDNLGRSYLCKSMLDFTHDSQETLRLALDCFRQASHAVATIPLIKFTSACIWARSSLMLSLNESLEAYEVAFDLIPHVIWLGTTVAQRYQAIRELSNIAGEAASVAIKAQDYKRALEWLEQGQSIVMNQSIMLRSPLDDLQSIEPVMAEKLREVAEELQTVASRDPVRYNMLLSDISLGSPEKMADRHRQLAKEYADILAQVHRLPGFESFLKPKKASELVFAARTGPVVIINIYTPSNLRGVIKHSCDALILQPGESEIVHLALPNFDSHTSNKILSHFDTSILRGNPVERGVRRLKNNTLDLGNILALLWRDIVKPIIDFLGYKPSQHLDELPHITWCTVGALSFLPLHAAGTYGASKICVSDYAISSYTPSLTALLSSTTPSPATSILTVSQEQTPGSHSSLPGAARELAYIKEHARDVMSYTQLANEEATVEAVLDAMERHDCIHFACHAHQRVGDPTKSGFFLHDGTLSLVSILRRSFKNKGLAFLSACQTAMGDRDLPNETAHLASSVLIAGYPSVIATLWSIWDKDAPFLADKIYGALLKDGKLDCREAARALHFAVAQLRKEIGDDKFTRWVPFIHMGA</sequence>
<dbReference type="InterPro" id="IPR011990">
    <property type="entry name" value="TPR-like_helical_dom_sf"/>
</dbReference>
<dbReference type="EMBL" id="CAJMWX010001750">
    <property type="protein sequence ID" value="CAE6504099.1"/>
    <property type="molecule type" value="Genomic_DNA"/>
</dbReference>
<evidence type="ECO:0000313" key="4">
    <source>
        <dbReference type="Proteomes" id="UP000663888"/>
    </source>
</evidence>
<gene>
    <name evidence="3" type="ORF">RDB_LOCUS157389</name>
</gene>
<accession>A0A8H3D4N0</accession>
<protein>
    <recommendedName>
        <fullName evidence="2">CHAT domain-containing protein</fullName>
    </recommendedName>
</protein>
<feature type="region of interest" description="Disordered" evidence="1">
    <location>
        <begin position="1"/>
        <end position="25"/>
    </location>
</feature>
<feature type="domain" description="CHAT" evidence="2">
    <location>
        <begin position="733"/>
        <end position="992"/>
    </location>
</feature>
<dbReference type="Pfam" id="PF12770">
    <property type="entry name" value="CHAT"/>
    <property type="match status" value="1"/>
</dbReference>
<reference evidence="3" key="1">
    <citation type="submission" date="2021-01" db="EMBL/GenBank/DDBJ databases">
        <authorList>
            <person name="Kaushik A."/>
        </authorList>
    </citation>
    <scope>NUCLEOTIDE SEQUENCE</scope>
    <source>
        <strain evidence="3">AG4-R118</strain>
    </source>
</reference>
<dbReference type="InterPro" id="IPR024983">
    <property type="entry name" value="CHAT_dom"/>
</dbReference>
<dbReference type="Proteomes" id="UP000663888">
    <property type="component" value="Unassembled WGS sequence"/>
</dbReference>
<comment type="caution">
    <text evidence="3">The sequence shown here is derived from an EMBL/GenBank/DDBJ whole genome shotgun (WGS) entry which is preliminary data.</text>
</comment>
<evidence type="ECO:0000256" key="1">
    <source>
        <dbReference type="SAM" id="MobiDB-lite"/>
    </source>
</evidence>
<proteinExistence type="predicted"/>
<name>A0A8H3D4N0_9AGAM</name>
<dbReference type="AlphaFoldDB" id="A0A8H3D4N0"/>
<evidence type="ECO:0000313" key="3">
    <source>
        <dbReference type="EMBL" id="CAE6504099.1"/>
    </source>
</evidence>
<evidence type="ECO:0000259" key="2">
    <source>
        <dbReference type="Pfam" id="PF12770"/>
    </source>
</evidence>
<organism evidence="3 4">
    <name type="scientific">Rhizoctonia solani</name>
    <dbReference type="NCBI Taxonomy" id="456999"/>
    <lineage>
        <taxon>Eukaryota</taxon>
        <taxon>Fungi</taxon>
        <taxon>Dikarya</taxon>
        <taxon>Basidiomycota</taxon>
        <taxon>Agaricomycotina</taxon>
        <taxon>Agaricomycetes</taxon>
        <taxon>Cantharellales</taxon>
        <taxon>Ceratobasidiaceae</taxon>
        <taxon>Rhizoctonia</taxon>
    </lineage>
</organism>
<dbReference type="Gene3D" id="1.25.40.10">
    <property type="entry name" value="Tetratricopeptide repeat domain"/>
    <property type="match status" value="2"/>
</dbReference>
<feature type="compositionally biased region" description="Polar residues" evidence="1">
    <location>
        <begin position="1"/>
        <end position="18"/>
    </location>
</feature>